<feature type="compositionally biased region" description="Basic and acidic residues" evidence="1">
    <location>
        <begin position="593"/>
        <end position="610"/>
    </location>
</feature>
<keyword evidence="4" id="KW-1185">Reference proteome</keyword>
<dbReference type="AlphaFoldDB" id="A0A4Y7SY84"/>
<evidence type="ECO:0000313" key="3">
    <source>
        <dbReference type="EMBL" id="TEB26800.1"/>
    </source>
</evidence>
<feature type="transmembrane region" description="Helical" evidence="2">
    <location>
        <begin position="6"/>
        <end position="25"/>
    </location>
</feature>
<organism evidence="3 4">
    <name type="scientific">Coprinellus micaceus</name>
    <name type="common">Glistening ink-cap mushroom</name>
    <name type="synonym">Coprinus micaceus</name>
    <dbReference type="NCBI Taxonomy" id="71717"/>
    <lineage>
        <taxon>Eukaryota</taxon>
        <taxon>Fungi</taxon>
        <taxon>Dikarya</taxon>
        <taxon>Basidiomycota</taxon>
        <taxon>Agaricomycotina</taxon>
        <taxon>Agaricomycetes</taxon>
        <taxon>Agaricomycetidae</taxon>
        <taxon>Agaricales</taxon>
        <taxon>Agaricineae</taxon>
        <taxon>Psathyrellaceae</taxon>
        <taxon>Coprinellus</taxon>
    </lineage>
</organism>
<feature type="region of interest" description="Disordered" evidence="1">
    <location>
        <begin position="336"/>
        <end position="357"/>
    </location>
</feature>
<sequence>MDGFVLAPLAIVGYAGAVLVLGVVIRYSGGGKLPIQLEAVSSSSSSLPSPASSTTSSLKSTIVRGVKSATSTLKVAVRIPVQAVPRWTSLTELIAKRWRKRIMLEQLPITASQVDDDPILPAPATPQPVLVDLAETSNVLSPLIQLRVLGTATPATRSPTPLPPLPNVPAASRSSLFTLESYSTPSTPPPYLGHKLPPRLEPVSPFSSPPPSASWAQERGAYVPRHALPSLIHPGSRPRTPSPVYNNPHFLATSPALGHYRRTRSFGGLSPKRVTRPPPLGLPRNGSSTFVAGSSGHTDVGMTPYLHRPLSSRSTELLIDLEDGMKDDDALISLKDGLECDSSPPSSQSESSSDAEQLPLLHSPVAIRPSRSEPNAVEFPSVSINNSWRQWEREDHDLLSTNADYDIARFNTFEADQQSQDVFGDLFAGTSQKTSEESTMAISVSMSPTLIDEGDVKVDSPLFVEVSTSSPSELITPSQMPTPPASPPFSLLRMPSTSSYSASPMDDYLAAKEAAEAATDVAAGNEDVSTDLEGDWEDVSKEEGVIVKEPSVEGNDTVQESMTESPDDDPPLPELPRPYAIAGSDAVAAASERQGDARNGAEHGSDHSFDDPPLPEIDQLDMMAEAATAVARSPDFPIREFASAEHEEHQADELVEDPPLPSGNSASTTPIEEKERPSWSVRASEAPRLGLAAGPDRATVIDVRVNLIAQDASKDIPAAPVAAPEVIARSDSIPGAFPSVAEVEPEAQPTIATASPEQEKSALMLSAPQQRPRTVSTIDTTSFAAAVVSLRRRPEPLDVALAMQMRPGVGAGADPAWMVRFMMAVFGWLAVTMSAGID</sequence>
<keyword evidence="2" id="KW-1133">Transmembrane helix</keyword>
<dbReference type="EMBL" id="QPFP01000045">
    <property type="protein sequence ID" value="TEB26800.1"/>
    <property type="molecule type" value="Genomic_DNA"/>
</dbReference>
<evidence type="ECO:0000313" key="4">
    <source>
        <dbReference type="Proteomes" id="UP000298030"/>
    </source>
</evidence>
<gene>
    <name evidence="3" type="ORF">FA13DRAFT_1737005</name>
</gene>
<evidence type="ECO:0000256" key="2">
    <source>
        <dbReference type="SAM" id="Phobius"/>
    </source>
</evidence>
<proteinExistence type="predicted"/>
<feature type="region of interest" description="Disordered" evidence="1">
    <location>
        <begin position="180"/>
        <end position="218"/>
    </location>
</feature>
<feature type="region of interest" description="Disordered" evidence="1">
    <location>
        <begin position="264"/>
        <end position="285"/>
    </location>
</feature>
<feature type="region of interest" description="Disordered" evidence="1">
    <location>
        <begin position="520"/>
        <end position="620"/>
    </location>
</feature>
<dbReference type="OrthoDB" id="2686083at2759"/>
<feature type="compositionally biased region" description="Low complexity" evidence="1">
    <location>
        <begin position="577"/>
        <end position="590"/>
    </location>
</feature>
<feature type="compositionally biased region" description="Polar residues" evidence="1">
    <location>
        <begin position="554"/>
        <end position="564"/>
    </location>
</feature>
<name>A0A4Y7SY84_COPMI</name>
<protein>
    <submittedName>
        <fullName evidence="3">Uncharacterized protein</fullName>
    </submittedName>
</protein>
<comment type="caution">
    <text evidence="3">The sequence shown here is derived from an EMBL/GenBank/DDBJ whole genome shotgun (WGS) entry which is preliminary data.</text>
</comment>
<feature type="region of interest" description="Disordered" evidence="1">
    <location>
        <begin position="637"/>
        <end position="682"/>
    </location>
</feature>
<dbReference type="STRING" id="71717.A0A4Y7SY84"/>
<dbReference type="Proteomes" id="UP000298030">
    <property type="component" value="Unassembled WGS sequence"/>
</dbReference>
<keyword evidence="2" id="KW-0812">Transmembrane</keyword>
<keyword evidence="2" id="KW-0472">Membrane</keyword>
<feature type="compositionally biased region" description="Basic and acidic residues" evidence="1">
    <location>
        <begin position="642"/>
        <end position="652"/>
    </location>
</feature>
<accession>A0A4Y7SY84</accession>
<evidence type="ECO:0000256" key="1">
    <source>
        <dbReference type="SAM" id="MobiDB-lite"/>
    </source>
</evidence>
<reference evidence="3 4" key="1">
    <citation type="journal article" date="2019" name="Nat. Ecol. Evol.">
        <title>Megaphylogeny resolves global patterns of mushroom evolution.</title>
        <authorList>
            <person name="Varga T."/>
            <person name="Krizsan K."/>
            <person name="Foldi C."/>
            <person name="Dima B."/>
            <person name="Sanchez-Garcia M."/>
            <person name="Sanchez-Ramirez S."/>
            <person name="Szollosi G.J."/>
            <person name="Szarkandi J.G."/>
            <person name="Papp V."/>
            <person name="Albert L."/>
            <person name="Andreopoulos W."/>
            <person name="Angelini C."/>
            <person name="Antonin V."/>
            <person name="Barry K.W."/>
            <person name="Bougher N.L."/>
            <person name="Buchanan P."/>
            <person name="Buyck B."/>
            <person name="Bense V."/>
            <person name="Catcheside P."/>
            <person name="Chovatia M."/>
            <person name="Cooper J."/>
            <person name="Damon W."/>
            <person name="Desjardin D."/>
            <person name="Finy P."/>
            <person name="Geml J."/>
            <person name="Haridas S."/>
            <person name="Hughes K."/>
            <person name="Justo A."/>
            <person name="Karasinski D."/>
            <person name="Kautmanova I."/>
            <person name="Kiss B."/>
            <person name="Kocsube S."/>
            <person name="Kotiranta H."/>
            <person name="LaButti K.M."/>
            <person name="Lechner B.E."/>
            <person name="Liimatainen K."/>
            <person name="Lipzen A."/>
            <person name="Lukacs Z."/>
            <person name="Mihaltcheva S."/>
            <person name="Morgado L.N."/>
            <person name="Niskanen T."/>
            <person name="Noordeloos M.E."/>
            <person name="Ohm R.A."/>
            <person name="Ortiz-Santana B."/>
            <person name="Ovrebo C."/>
            <person name="Racz N."/>
            <person name="Riley R."/>
            <person name="Savchenko A."/>
            <person name="Shiryaev A."/>
            <person name="Soop K."/>
            <person name="Spirin V."/>
            <person name="Szebenyi C."/>
            <person name="Tomsovsky M."/>
            <person name="Tulloss R.E."/>
            <person name="Uehling J."/>
            <person name="Grigoriev I.V."/>
            <person name="Vagvolgyi C."/>
            <person name="Papp T."/>
            <person name="Martin F.M."/>
            <person name="Miettinen O."/>
            <person name="Hibbett D.S."/>
            <person name="Nagy L.G."/>
        </authorList>
    </citation>
    <scope>NUCLEOTIDE SEQUENCE [LARGE SCALE GENOMIC DNA]</scope>
    <source>
        <strain evidence="3 4">FP101781</strain>
    </source>
</reference>
<feature type="compositionally biased region" description="Low complexity" evidence="1">
    <location>
        <begin position="341"/>
        <end position="357"/>
    </location>
</feature>
<feature type="compositionally biased region" description="Acidic residues" evidence="1">
    <location>
        <begin position="528"/>
        <end position="537"/>
    </location>
</feature>